<evidence type="ECO:0000313" key="9">
    <source>
        <dbReference type="EMBL" id="GAV79956.1"/>
    </source>
</evidence>
<dbReference type="InterPro" id="IPR008972">
    <property type="entry name" value="Cupredoxin"/>
</dbReference>
<dbReference type="Gene3D" id="2.60.40.420">
    <property type="entry name" value="Cupredoxins - blue copper proteins"/>
    <property type="match status" value="1"/>
</dbReference>
<dbReference type="SUPFAM" id="SSF49503">
    <property type="entry name" value="Cupredoxins"/>
    <property type="match status" value="1"/>
</dbReference>
<dbReference type="GO" id="GO:0009055">
    <property type="term" value="F:electron transfer activity"/>
    <property type="evidence" value="ECO:0007669"/>
    <property type="project" value="InterPro"/>
</dbReference>
<evidence type="ECO:0000256" key="5">
    <source>
        <dbReference type="ARBA" id="ARBA00023180"/>
    </source>
</evidence>
<dbReference type="AlphaFoldDB" id="A0A1Q3CI76"/>
<sequence length="204" mass="21089">MAMQGTLMSLAVSAFLIKLAIAANYTVGAPGGGWDQTTNLQNWASSQSFSVGDNLIFQYASNHDVLEVSKTNYDSCQGNTPLQTHSDGNTVITLSSPGKRYFMCGTAGHCNQGMKVEIDTLATSATPTASPSTPTPASSVTPVSSPAPETLTPSPDSAPAKTPSTPHKSSVSSPSPPSPSSANKDSFKISLTTGSILLMMLLAF</sequence>
<name>A0A1Q3CI76_CEPFO</name>
<protein>
    <submittedName>
        <fullName evidence="9">Cu_bind_like domain-containing protein</fullName>
    </submittedName>
</protein>
<keyword evidence="5" id="KW-0325">Glycoprotein</keyword>
<keyword evidence="7" id="KW-0732">Signal</keyword>
<feature type="domain" description="Phytocyanin" evidence="8">
    <location>
        <begin position="23"/>
        <end position="122"/>
    </location>
</feature>
<evidence type="ECO:0000256" key="3">
    <source>
        <dbReference type="ARBA" id="ARBA00022982"/>
    </source>
</evidence>
<evidence type="ECO:0000256" key="1">
    <source>
        <dbReference type="ARBA" id="ARBA00022448"/>
    </source>
</evidence>
<feature type="compositionally biased region" description="Low complexity" evidence="6">
    <location>
        <begin position="124"/>
        <end position="148"/>
    </location>
</feature>
<feature type="signal peptide" evidence="7">
    <location>
        <begin position="1"/>
        <end position="22"/>
    </location>
</feature>
<dbReference type="Pfam" id="PF02298">
    <property type="entry name" value="Cu_bind_like"/>
    <property type="match status" value="1"/>
</dbReference>
<evidence type="ECO:0000256" key="2">
    <source>
        <dbReference type="ARBA" id="ARBA00022723"/>
    </source>
</evidence>
<gene>
    <name evidence="9" type="ORF">CFOL_v3_23418</name>
</gene>
<reference evidence="10" key="1">
    <citation type="submission" date="2016-04" db="EMBL/GenBank/DDBJ databases">
        <title>Cephalotus genome sequencing.</title>
        <authorList>
            <person name="Fukushima K."/>
            <person name="Hasebe M."/>
            <person name="Fang X."/>
        </authorList>
    </citation>
    <scope>NUCLEOTIDE SEQUENCE [LARGE SCALE GENOMIC DNA]</scope>
    <source>
        <strain evidence="10">cv. St1</strain>
    </source>
</reference>
<dbReference type="PANTHER" id="PTHR33021:SF492">
    <property type="entry name" value="UCLACYANIN 1"/>
    <property type="match status" value="1"/>
</dbReference>
<dbReference type="EMBL" id="BDDD01002084">
    <property type="protein sequence ID" value="GAV79956.1"/>
    <property type="molecule type" value="Genomic_DNA"/>
</dbReference>
<dbReference type="FunFam" id="2.60.40.420:FF:000003">
    <property type="entry name" value="Blue copper"/>
    <property type="match status" value="1"/>
</dbReference>
<dbReference type="GO" id="GO:0005886">
    <property type="term" value="C:plasma membrane"/>
    <property type="evidence" value="ECO:0007669"/>
    <property type="project" value="TreeGrafter"/>
</dbReference>
<dbReference type="PROSITE" id="PS51485">
    <property type="entry name" value="PHYTOCYANIN"/>
    <property type="match status" value="1"/>
</dbReference>
<evidence type="ECO:0000256" key="6">
    <source>
        <dbReference type="SAM" id="MobiDB-lite"/>
    </source>
</evidence>
<dbReference type="CDD" id="cd04216">
    <property type="entry name" value="Phytocyanin"/>
    <property type="match status" value="1"/>
</dbReference>
<feature type="compositionally biased region" description="Low complexity" evidence="6">
    <location>
        <begin position="163"/>
        <end position="173"/>
    </location>
</feature>
<evidence type="ECO:0000256" key="7">
    <source>
        <dbReference type="SAM" id="SignalP"/>
    </source>
</evidence>
<dbReference type="InParanoid" id="A0A1Q3CI76"/>
<keyword evidence="3" id="KW-0249">Electron transport</keyword>
<keyword evidence="1" id="KW-0813">Transport</keyword>
<dbReference type="OrthoDB" id="687020at2759"/>
<dbReference type="GO" id="GO:0046872">
    <property type="term" value="F:metal ion binding"/>
    <property type="evidence" value="ECO:0007669"/>
    <property type="project" value="UniProtKB-KW"/>
</dbReference>
<feature type="region of interest" description="Disordered" evidence="6">
    <location>
        <begin position="124"/>
        <end position="186"/>
    </location>
</feature>
<dbReference type="Proteomes" id="UP000187406">
    <property type="component" value="Unassembled WGS sequence"/>
</dbReference>
<evidence type="ECO:0000256" key="4">
    <source>
        <dbReference type="ARBA" id="ARBA00023008"/>
    </source>
</evidence>
<accession>A0A1Q3CI76</accession>
<keyword evidence="10" id="KW-1185">Reference proteome</keyword>
<dbReference type="InterPro" id="IPR039391">
    <property type="entry name" value="Phytocyanin-like"/>
</dbReference>
<keyword evidence="4" id="KW-0186">Copper</keyword>
<dbReference type="STRING" id="3775.A0A1Q3CI76"/>
<dbReference type="InterPro" id="IPR003245">
    <property type="entry name" value="Phytocyanin_dom"/>
</dbReference>
<keyword evidence="2" id="KW-0479">Metal-binding</keyword>
<evidence type="ECO:0000259" key="8">
    <source>
        <dbReference type="PROSITE" id="PS51485"/>
    </source>
</evidence>
<evidence type="ECO:0000313" key="10">
    <source>
        <dbReference type="Proteomes" id="UP000187406"/>
    </source>
</evidence>
<dbReference type="PANTHER" id="PTHR33021">
    <property type="entry name" value="BLUE COPPER PROTEIN"/>
    <property type="match status" value="1"/>
</dbReference>
<organism evidence="9 10">
    <name type="scientific">Cephalotus follicularis</name>
    <name type="common">Albany pitcher plant</name>
    <dbReference type="NCBI Taxonomy" id="3775"/>
    <lineage>
        <taxon>Eukaryota</taxon>
        <taxon>Viridiplantae</taxon>
        <taxon>Streptophyta</taxon>
        <taxon>Embryophyta</taxon>
        <taxon>Tracheophyta</taxon>
        <taxon>Spermatophyta</taxon>
        <taxon>Magnoliopsida</taxon>
        <taxon>eudicotyledons</taxon>
        <taxon>Gunneridae</taxon>
        <taxon>Pentapetalae</taxon>
        <taxon>rosids</taxon>
        <taxon>fabids</taxon>
        <taxon>Oxalidales</taxon>
        <taxon>Cephalotaceae</taxon>
        <taxon>Cephalotus</taxon>
    </lineage>
</organism>
<proteinExistence type="predicted"/>
<comment type="caution">
    <text evidence="9">The sequence shown here is derived from an EMBL/GenBank/DDBJ whole genome shotgun (WGS) entry which is preliminary data.</text>
</comment>
<feature type="chain" id="PRO_5012253342" evidence="7">
    <location>
        <begin position="23"/>
        <end position="204"/>
    </location>
</feature>